<organism evidence="3 4">
    <name type="scientific">Demequina lignilytica</name>
    <dbReference type="NCBI Taxonomy" id="3051663"/>
    <lineage>
        <taxon>Bacteria</taxon>
        <taxon>Bacillati</taxon>
        <taxon>Actinomycetota</taxon>
        <taxon>Actinomycetes</taxon>
        <taxon>Micrococcales</taxon>
        <taxon>Demequinaceae</taxon>
        <taxon>Demequina</taxon>
    </lineage>
</organism>
<reference evidence="3" key="1">
    <citation type="submission" date="2023-06" db="EMBL/GenBank/DDBJ databases">
        <title>Sysu t00039.</title>
        <authorList>
            <person name="Gao L."/>
            <person name="Fang B.-Z."/>
            <person name="Li W.-J."/>
        </authorList>
    </citation>
    <scope>NUCLEOTIDE SEQUENCE</scope>
    <source>
        <strain evidence="3">SYSU T00039</strain>
    </source>
</reference>
<keyword evidence="2" id="KW-0812">Transmembrane</keyword>
<protein>
    <submittedName>
        <fullName evidence="3">Uncharacterized protein</fullName>
    </submittedName>
</protein>
<feature type="region of interest" description="Disordered" evidence="1">
    <location>
        <begin position="1"/>
        <end position="32"/>
    </location>
</feature>
<keyword evidence="4" id="KW-1185">Reference proteome</keyword>
<feature type="transmembrane region" description="Helical" evidence="2">
    <location>
        <begin position="79"/>
        <end position="101"/>
    </location>
</feature>
<accession>A0AAW7M1X8</accession>
<dbReference type="Proteomes" id="UP001172737">
    <property type="component" value="Unassembled WGS sequence"/>
</dbReference>
<dbReference type="AlphaFoldDB" id="A0AAW7M1X8"/>
<keyword evidence="2" id="KW-0472">Membrane</keyword>
<feature type="compositionally biased region" description="Basic and acidic residues" evidence="1">
    <location>
        <begin position="103"/>
        <end position="122"/>
    </location>
</feature>
<keyword evidence="2" id="KW-1133">Transmembrane helix</keyword>
<feature type="transmembrane region" description="Helical" evidence="2">
    <location>
        <begin position="48"/>
        <end position="67"/>
    </location>
</feature>
<sequence length="122" mass="12801">MSDAPENDAPDHRAQDVFPEPTPVDPADDPDRLVIPAHVRTSPRFGRMIGTGVGIGIVAAMILALVLPNSTGTGRFLVFLLLALGLSLLGALIGGALATGLDRPYRPARPDRPARTDRGAQS</sequence>
<evidence type="ECO:0000256" key="2">
    <source>
        <dbReference type="SAM" id="Phobius"/>
    </source>
</evidence>
<evidence type="ECO:0000256" key="1">
    <source>
        <dbReference type="SAM" id="MobiDB-lite"/>
    </source>
</evidence>
<evidence type="ECO:0000313" key="4">
    <source>
        <dbReference type="Proteomes" id="UP001172737"/>
    </source>
</evidence>
<dbReference type="RefSeq" id="WP_301120845.1">
    <property type="nucleotide sequence ID" value="NZ_JAUHPX010000006.1"/>
</dbReference>
<name>A0AAW7M1X8_9MICO</name>
<dbReference type="EMBL" id="JAUHPX010000006">
    <property type="protein sequence ID" value="MDN4488683.1"/>
    <property type="molecule type" value="Genomic_DNA"/>
</dbReference>
<evidence type="ECO:0000313" key="3">
    <source>
        <dbReference type="EMBL" id="MDN4488683.1"/>
    </source>
</evidence>
<comment type="caution">
    <text evidence="3">The sequence shown here is derived from an EMBL/GenBank/DDBJ whole genome shotgun (WGS) entry which is preliminary data.</text>
</comment>
<proteinExistence type="predicted"/>
<gene>
    <name evidence="3" type="ORF">QQX10_10950</name>
</gene>
<feature type="region of interest" description="Disordered" evidence="1">
    <location>
        <begin position="100"/>
        <end position="122"/>
    </location>
</feature>